<dbReference type="EMBL" id="BAEO01000027">
    <property type="protein sequence ID" value="GAC19068.1"/>
    <property type="molecule type" value="Genomic_DNA"/>
</dbReference>
<dbReference type="PANTHER" id="PTHR23426">
    <property type="entry name" value="FERREDOXIN/ADRENODOXIN"/>
    <property type="match status" value="1"/>
</dbReference>
<feature type="domain" description="2Fe-2S ferredoxin-type" evidence="8">
    <location>
        <begin position="2"/>
        <end position="104"/>
    </location>
</feature>
<dbReference type="PROSITE" id="PS51085">
    <property type="entry name" value="2FE2S_FER_2"/>
    <property type="match status" value="1"/>
</dbReference>
<keyword evidence="10" id="KW-1185">Reference proteome</keyword>
<dbReference type="RefSeq" id="WP_007619480.1">
    <property type="nucleotide sequence ID" value="NZ_BAEO01000027.1"/>
</dbReference>
<dbReference type="InterPro" id="IPR001055">
    <property type="entry name" value="Adrenodoxin-like"/>
</dbReference>
<keyword evidence="6" id="KW-0830">Ubiquinone</keyword>
<reference evidence="9 10" key="1">
    <citation type="journal article" date="2017" name="Antonie Van Leeuwenhoek">
        <title>Rhizobium rhizosphaerae sp. nov., a novel species isolated from rice rhizosphere.</title>
        <authorList>
            <person name="Zhao J.J."/>
            <person name="Zhang J."/>
            <person name="Zhang R.J."/>
            <person name="Zhang C.W."/>
            <person name="Yin H.Q."/>
            <person name="Zhang X.X."/>
        </authorList>
    </citation>
    <scope>NUCLEOTIDE SEQUENCE [LARGE SCALE GENOMIC DNA]</scope>
    <source>
        <strain evidence="9 10">BSs20135</strain>
    </source>
</reference>
<dbReference type="InterPro" id="IPR012675">
    <property type="entry name" value="Beta-grasp_dom_sf"/>
</dbReference>
<proteinExistence type="inferred from homology"/>
<comment type="similarity">
    <text evidence="1">Belongs to the adrenodoxin/putidaredoxin family.</text>
</comment>
<accession>K6YQZ5</accession>
<name>K6YQZ5_9ALTE</name>
<dbReference type="GO" id="GO:0009055">
    <property type="term" value="F:electron transfer activity"/>
    <property type="evidence" value="ECO:0007669"/>
    <property type="project" value="TreeGrafter"/>
</dbReference>
<dbReference type="PANTHER" id="PTHR23426:SF65">
    <property type="entry name" value="FERREDOXIN-2, MITOCHONDRIAL"/>
    <property type="match status" value="1"/>
</dbReference>
<dbReference type="Proteomes" id="UP000006327">
    <property type="component" value="Unassembled WGS sequence"/>
</dbReference>
<keyword evidence="3" id="KW-0479">Metal-binding</keyword>
<dbReference type="PRINTS" id="PR00355">
    <property type="entry name" value="ADRENODOXIN"/>
</dbReference>
<dbReference type="STRING" id="493475.GARC_2101"/>
<comment type="caution">
    <text evidence="9">The sequence shown here is derived from an EMBL/GenBank/DDBJ whole genome shotgun (WGS) entry which is preliminary data.</text>
</comment>
<dbReference type="GO" id="GO:0051537">
    <property type="term" value="F:2 iron, 2 sulfur cluster binding"/>
    <property type="evidence" value="ECO:0007669"/>
    <property type="project" value="UniProtKB-KW"/>
</dbReference>
<dbReference type="GO" id="GO:0140647">
    <property type="term" value="P:P450-containing electron transport chain"/>
    <property type="evidence" value="ECO:0007669"/>
    <property type="project" value="InterPro"/>
</dbReference>
<dbReference type="SUPFAM" id="SSF54292">
    <property type="entry name" value="2Fe-2S ferredoxin-like"/>
    <property type="match status" value="1"/>
</dbReference>
<dbReference type="GO" id="GO:0046872">
    <property type="term" value="F:metal ion binding"/>
    <property type="evidence" value="ECO:0007669"/>
    <property type="project" value="UniProtKB-KW"/>
</dbReference>
<keyword evidence="5" id="KW-0411">Iron-sulfur</keyword>
<dbReference type="OrthoDB" id="9799640at2"/>
<evidence type="ECO:0000256" key="1">
    <source>
        <dbReference type="ARBA" id="ARBA00010914"/>
    </source>
</evidence>
<dbReference type="InterPro" id="IPR018298">
    <property type="entry name" value="Adrenodoxin_Fe-S_BS"/>
</dbReference>
<dbReference type="InterPro" id="IPR001041">
    <property type="entry name" value="2Fe-2S_ferredoxin-type"/>
</dbReference>
<protein>
    <submittedName>
        <fullName evidence="9">Putidaredoxin</fullName>
    </submittedName>
</protein>
<evidence type="ECO:0000256" key="5">
    <source>
        <dbReference type="ARBA" id="ARBA00023014"/>
    </source>
</evidence>
<organism evidence="9 10">
    <name type="scientific">Paraglaciecola arctica BSs20135</name>
    <dbReference type="NCBI Taxonomy" id="493475"/>
    <lineage>
        <taxon>Bacteria</taxon>
        <taxon>Pseudomonadati</taxon>
        <taxon>Pseudomonadota</taxon>
        <taxon>Gammaproteobacteria</taxon>
        <taxon>Alteromonadales</taxon>
        <taxon>Alteromonadaceae</taxon>
        <taxon>Paraglaciecola</taxon>
    </lineage>
</organism>
<keyword evidence="2" id="KW-0001">2Fe-2S</keyword>
<evidence type="ECO:0000313" key="10">
    <source>
        <dbReference type="Proteomes" id="UP000006327"/>
    </source>
</evidence>
<dbReference type="PROSITE" id="PS00814">
    <property type="entry name" value="ADX"/>
    <property type="match status" value="1"/>
</dbReference>
<evidence type="ECO:0000259" key="8">
    <source>
        <dbReference type="PROSITE" id="PS51085"/>
    </source>
</evidence>
<keyword evidence="4" id="KW-0408">Iron</keyword>
<dbReference type="GO" id="GO:0005829">
    <property type="term" value="C:cytosol"/>
    <property type="evidence" value="ECO:0007669"/>
    <property type="project" value="TreeGrafter"/>
</dbReference>
<evidence type="ECO:0000256" key="2">
    <source>
        <dbReference type="ARBA" id="ARBA00022714"/>
    </source>
</evidence>
<evidence type="ECO:0000256" key="7">
    <source>
        <dbReference type="ARBA" id="ARBA00034078"/>
    </source>
</evidence>
<evidence type="ECO:0000256" key="6">
    <source>
        <dbReference type="ARBA" id="ARBA00023075"/>
    </source>
</evidence>
<dbReference type="AlphaFoldDB" id="K6YQZ5"/>
<dbReference type="Pfam" id="PF00111">
    <property type="entry name" value="Fer2"/>
    <property type="match status" value="1"/>
</dbReference>
<dbReference type="CDD" id="cd00207">
    <property type="entry name" value="fer2"/>
    <property type="match status" value="1"/>
</dbReference>
<comment type="cofactor">
    <cofactor evidence="7">
        <name>[2Fe-2S] cluster</name>
        <dbReference type="ChEBI" id="CHEBI:190135"/>
    </cofactor>
</comment>
<dbReference type="InterPro" id="IPR036010">
    <property type="entry name" value="2Fe-2S_ferredoxin-like_sf"/>
</dbReference>
<evidence type="ECO:0000313" key="9">
    <source>
        <dbReference type="EMBL" id="GAC19068.1"/>
    </source>
</evidence>
<dbReference type="eggNOG" id="COG0633">
    <property type="taxonomic scope" value="Bacteria"/>
</dbReference>
<evidence type="ECO:0000256" key="4">
    <source>
        <dbReference type="ARBA" id="ARBA00023004"/>
    </source>
</evidence>
<gene>
    <name evidence="9" type="primary">camB</name>
    <name evidence="9" type="ORF">GARC_2101</name>
</gene>
<sequence length="104" mass="11302">MAEIIYITEDGSRHEVEVENGSTVMEGAINNGIEGIVAECGGACACATCHSFIAPEWLDKVPEKDDMEEFMLDNLDGHKPNSRLTCQIEVTEALNGLVVYVAQN</sequence>
<dbReference type="Gene3D" id="3.10.20.30">
    <property type="match status" value="1"/>
</dbReference>
<evidence type="ECO:0000256" key="3">
    <source>
        <dbReference type="ARBA" id="ARBA00022723"/>
    </source>
</evidence>